<evidence type="ECO:0000313" key="2">
    <source>
        <dbReference type="EMBL" id="SHF45548.1"/>
    </source>
</evidence>
<dbReference type="EMBL" id="FQUY01000025">
    <property type="protein sequence ID" value="SHF45548.1"/>
    <property type="molecule type" value="Genomic_DNA"/>
</dbReference>
<protein>
    <submittedName>
        <fullName evidence="2">Uncharacterized protein</fullName>
    </submittedName>
</protein>
<reference evidence="3" key="1">
    <citation type="submission" date="2016-11" db="EMBL/GenBank/DDBJ databases">
        <authorList>
            <person name="Varghese N."/>
            <person name="Submissions S."/>
        </authorList>
    </citation>
    <scope>NUCLEOTIDE SEQUENCE [LARGE SCALE GENOMIC DNA]</scope>
    <source>
        <strain evidence="3">DSM 12395</strain>
    </source>
</reference>
<evidence type="ECO:0000313" key="3">
    <source>
        <dbReference type="Proteomes" id="UP000184148"/>
    </source>
</evidence>
<evidence type="ECO:0000256" key="1">
    <source>
        <dbReference type="SAM" id="Phobius"/>
    </source>
</evidence>
<accession>A0A1M5BSR4</accession>
<name>A0A1M5BSR4_9FIRM</name>
<feature type="transmembrane region" description="Helical" evidence="1">
    <location>
        <begin position="6"/>
        <end position="22"/>
    </location>
</feature>
<organism evidence="2 3">
    <name type="scientific">Desulforamulus putei DSM 12395</name>
    <dbReference type="NCBI Taxonomy" id="1121429"/>
    <lineage>
        <taxon>Bacteria</taxon>
        <taxon>Bacillati</taxon>
        <taxon>Bacillota</taxon>
        <taxon>Clostridia</taxon>
        <taxon>Eubacteriales</taxon>
        <taxon>Peptococcaceae</taxon>
        <taxon>Desulforamulus</taxon>
    </lineage>
</organism>
<keyword evidence="3" id="KW-1185">Reference proteome</keyword>
<dbReference type="Proteomes" id="UP000184148">
    <property type="component" value="Unassembled WGS sequence"/>
</dbReference>
<keyword evidence="1" id="KW-1133">Transmembrane helix</keyword>
<dbReference type="OrthoDB" id="1956107at2"/>
<proteinExistence type="predicted"/>
<dbReference type="STRING" id="1121429.SAMN02745133_02689"/>
<dbReference type="AlphaFoldDB" id="A0A1M5BSR4"/>
<keyword evidence="1" id="KW-0812">Transmembrane</keyword>
<sequence length="106" mass="12068">MELSWILQTITALAIGVIGYFLRNTMAEIKEGIKENDMKVKEIEARLSKDIAGVKDELHDLKSDLPFVYVLREDFIRSLNNVDTKMGNIDSKIDKLLHFKGNSKGE</sequence>
<keyword evidence="1" id="KW-0472">Membrane</keyword>
<gene>
    <name evidence="2" type="ORF">SAMN02745133_02689</name>
</gene>
<dbReference type="RefSeq" id="WP_073239890.1">
    <property type="nucleotide sequence ID" value="NZ_FQUY01000025.1"/>
</dbReference>